<protein>
    <submittedName>
        <fullName evidence="2">Uncharacterized protein</fullName>
    </submittedName>
</protein>
<evidence type="ECO:0000256" key="1">
    <source>
        <dbReference type="SAM" id="MobiDB-lite"/>
    </source>
</evidence>
<feature type="region of interest" description="Disordered" evidence="1">
    <location>
        <begin position="56"/>
        <end position="86"/>
    </location>
</feature>
<feature type="compositionally biased region" description="Basic and acidic residues" evidence="1">
    <location>
        <begin position="71"/>
        <end position="86"/>
    </location>
</feature>
<organism evidence="2 3">
    <name type="scientific">Liparis tanakae</name>
    <name type="common">Tanaka's snailfish</name>
    <dbReference type="NCBI Taxonomy" id="230148"/>
    <lineage>
        <taxon>Eukaryota</taxon>
        <taxon>Metazoa</taxon>
        <taxon>Chordata</taxon>
        <taxon>Craniata</taxon>
        <taxon>Vertebrata</taxon>
        <taxon>Euteleostomi</taxon>
        <taxon>Actinopterygii</taxon>
        <taxon>Neopterygii</taxon>
        <taxon>Teleostei</taxon>
        <taxon>Neoteleostei</taxon>
        <taxon>Acanthomorphata</taxon>
        <taxon>Eupercaria</taxon>
        <taxon>Perciformes</taxon>
        <taxon>Cottioidei</taxon>
        <taxon>Cottales</taxon>
        <taxon>Liparidae</taxon>
        <taxon>Liparis</taxon>
    </lineage>
</organism>
<evidence type="ECO:0000313" key="2">
    <source>
        <dbReference type="EMBL" id="TNN77376.1"/>
    </source>
</evidence>
<reference evidence="2 3" key="1">
    <citation type="submission" date="2019-03" db="EMBL/GenBank/DDBJ databases">
        <title>First draft genome of Liparis tanakae, snailfish: a comprehensive survey of snailfish specific genes.</title>
        <authorList>
            <person name="Kim W."/>
            <person name="Song I."/>
            <person name="Jeong J.-H."/>
            <person name="Kim D."/>
            <person name="Kim S."/>
            <person name="Ryu S."/>
            <person name="Song J.Y."/>
            <person name="Lee S.K."/>
        </authorList>
    </citation>
    <scope>NUCLEOTIDE SEQUENCE [LARGE SCALE GENOMIC DNA]</scope>
    <source>
        <tissue evidence="2">Muscle</tissue>
    </source>
</reference>
<comment type="caution">
    <text evidence="2">The sequence shown here is derived from an EMBL/GenBank/DDBJ whole genome shotgun (WGS) entry which is preliminary data.</text>
</comment>
<dbReference type="AlphaFoldDB" id="A0A4Z2IHF3"/>
<sequence length="140" mass="15805">MSVLKITATSSLLPQSAIVVWLPRRCCCQLSWRRRRVSSAVRMRVSVIECGQDSPVRPVPRRGGVGGRVGTEGERQRREERGERRAGLAGCGLEWQQIVLDHSNPFNSTGNLQLVARRPRLERRRFRSREGTNQTAGERG</sequence>
<evidence type="ECO:0000313" key="3">
    <source>
        <dbReference type="Proteomes" id="UP000314294"/>
    </source>
</evidence>
<name>A0A4Z2IHF3_9TELE</name>
<dbReference type="EMBL" id="SRLO01000083">
    <property type="protein sequence ID" value="TNN77376.1"/>
    <property type="molecule type" value="Genomic_DNA"/>
</dbReference>
<gene>
    <name evidence="2" type="ORF">EYF80_012340</name>
</gene>
<dbReference type="Proteomes" id="UP000314294">
    <property type="component" value="Unassembled WGS sequence"/>
</dbReference>
<accession>A0A4Z2IHF3</accession>
<keyword evidence="3" id="KW-1185">Reference proteome</keyword>
<proteinExistence type="predicted"/>